<evidence type="ECO:0000313" key="3">
    <source>
        <dbReference type="Proteomes" id="UP000032670"/>
    </source>
</evidence>
<evidence type="ECO:0008006" key="4">
    <source>
        <dbReference type="Google" id="ProtNLM"/>
    </source>
</evidence>
<accession>A0A0D6NJU5</accession>
<dbReference type="AlphaFoldDB" id="A0A0D6NJU5"/>
<sequence length="165" mass="17982">MRFRSVAMLVPLVCACMLWSVQAHATDQDREDTAQRQKQAEKDIVITDATMEVVSSAAHVAAVYFTLQNKGDTTYLITGVASDICSKIVGHHSDQESTPGTLDLFTHLSVPAHTTLVFPHGGYHLLCLNMTSDPHDGQALPFTFTFLEGVRKTVTIPVGRTANPT</sequence>
<dbReference type="InterPro" id="IPR036182">
    <property type="entry name" value="PCuAC_sf"/>
</dbReference>
<evidence type="ECO:0000313" key="2">
    <source>
        <dbReference type="EMBL" id="GAN65671.1"/>
    </source>
</evidence>
<dbReference type="PANTHER" id="PTHR36302:SF1">
    <property type="entry name" value="COPPER CHAPERONE PCU(A)C"/>
    <property type="match status" value="1"/>
</dbReference>
<dbReference type="Pfam" id="PF04314">
    <property type="entry name" value="PCuAC"/>
    <property type="match status" value="1"/>
</dbReference>
<name>A0A0D6NJU5_9PROT</name>
<feature type="signal peptide" evidence="1">
    <location>
        <begin position="1"/>
        <end position="25"/>
    </location>
</feature>
<dbReference type="Proteomes" id="UP000032670">
    <property type="component" value="Unassembled WGS sequence"/>
</dbReference>
<feature type="chain" id="PRO_5030005874" description="Copper chaperone PCu(A)C" evidence="1">
    <location>
        <begin position="26"/>
        <end position="165"/>
    </location>
</feature>
<reference evidence="2 3" key="1">
    <citation type="submission" date="2012-11" db="EMBL/GenBank/DDBJ databases">
        <title>Whole genome sequence of Acetobacter orientalis 21F-2.</title>
        <authorList>
            <person name="Azuma Y."/>
            <person name="Higashiura N."/>
            <person name="Hirakawa H."/>
            <person name="Matsushita K."/>
        </authorList>
    </citation>
    <scope>NUCLEOTIDE SEQUENCE [LARGE SCALE GENOMIC DNA]</scope>
    <source>
        <strain evidence="2 3">21F-2</strain>
    </source>
</reference>
<dbReference type="EMBL" id="BAMX01000012">
    <property type="protein sequence ID" value="GAN65671.1"/>
    <property type="molecule type" value="Genomic_DNA"/>
</dbReference>
<dbReference type="InterPro" id="IPR007410">
    <property type="entry name" value="LpqE-like"/>
</dbReference>
<dbReference type="SUPFAM" id="SSF110087">
    <property type="entry name" value="DR1885-like metal-binding protein"/>
    <property type="match status" value="1"/>
</dbReference>
<dbReference type="InterPro" id="IPR058248">
    <property type="entry name" value="Lxx211020-like"/>
</dbReference>
<dbReference type="STRING" id="1231341.Abor_012_010"/>
<gene>
    <name evidence="2" type="ORF">Abor_012_010</name>
</gene>
<dbReference type="RefSeq" id="WP_084594381.1">
    <property type="nucleotide sequence ID" value="NZ_BAMX01000012.1"/>
</dbReference>
<keyword evidence="3" id="KW-1185">Reference proteome</keyword>
<accession>A0A6N3SXE8</accession>
<dbReference type="GeneID" id="76203819"/>
<keyword evidence="1" id="KW-0732">Signal</keyword>
<dbReference type="PROSITE" id="PS51257">
    <property type="entry name" value="PROKAR_LIPOPROTEIN"/>
    <property type="match status" value="1"/>
</dbReference>
<evidence type="ECO:0000256" key="1">
    <source>
        <dbReference type="SAM" id="SignalP"/>
    </source>
</evidence>
<dbReference type="PANTHER" id="PTHR36302">
    <property type="entry name" value="BLR7088 PROTEIN"/>
    <property type="match status" value="1"/>
</dbReference>
<organism evidence="2 3">
    <name type="scientific">Acetobacter orientalis</name>
    <dbReference type="NCBI Taxonomy" id="146474"/>
    <lineage>
        <taxon>Bacteria</taxon>
        <taxon>Pseudomonadati</taxon>
        <taxon>Pseudomonadota</taxon>
        <taxon>Alphaproteobacteria</taxon>
        <taxon>Acetobacterales</taxon>
        <taxon>Acetobacteraceae</taxon>
        <taxon>Acetobacter</taxon>
    </lineage>
</organism>
<proteinExistence type="predicted"/>
<dbReference type="Gene3D" id="2.60.40.1890">
    <property type="entry name" value="PCu(A)C copper chaperone"/>
    <property type="match status" value="1"/>
</dbReference>
<protein>
    <recommendedName>
        <fullName evidence="4">Copper chaperone PCu(A)C</fullName>
    </recommendedName>
</protein>
<comment type="caution">
    <text evidence="2">The sequence shown here is derived from an EMBL/GenBank/DDBJ whole genome shotgun (WGS) entry which is preliminary data.</text>
</comment>